<reference evidence="1" key="1">
    <citation type="submission" date="2021-01" db="EMBL/GenBank/DDBJ databases">
        <authorList>
            <person name="Corre E."/>
            <person name="Pelletier E."/>
            <person name="Niang G."/>
            <person name="Scheremetjew M."/>
            <person name="Finn R."/>
            <person name="Kale V."/>
            <person name="Holt S."/>
            <person name="Cochrane G."/>
            <person name="Meng A."/>
            <person name="Brown T."/>
            <person name="Cohen L."/>
        </authorList>
    </citation>
    <scope>NUCLEOTIDE SEQUENCE</scope>
    <source>
        <strain evidence="1">CCMP1594</strain>
    </source>
</reference>
<proteinExistence type="predicted"/>
<sequence length="111" mass="12555">MQTSQDKREKKKPLDLLVDCIADLDEKVEQEKGTVSLLLCQIAEQEAQMEMMALEEGPAAEAAMQEMKTTIIGYEEMLRFATNRQERVAEERQNLLSQLEDRQAAPSPAPC</sequence>
<dbReference type="AlphaFoldDB" id="A0A7S4GCQ2"/>
<evidence type="ECO:0000313" key="1">
    <source>
        <dbReference type="EMBL" id="CAE0832803.1"/>
    </source>
</evidence>
<gene>
    <name evidence="1" type="ORF">EGYM00163_LOCUS44088</name>
</gene>
<dbReference type="EMBL" id="HBJA01128012">
    <property type="protein sequence ID" value="CAE0832803.1"/>
    <property type="molecule type" value="Transcribed_RNA"/>
</dbReference>
<protein>
    <submittedName>
        <fullName evidence="1">Uncharacterized protein</fullName>
    </submittedName>
</protein>
<accession>A0A7S4GCQ2</accession>
<organism evidence="1">
    <name type="scientific">Eutreptiella gymnastica</name>
    <dbReference type="NCBI Taxonomy" id="73025"/>
    <lineage>
        <taxon>Eukaryota</taxon>
        <taxon>Discoba</taxon>
        <taxon>Euglenozoa</taxon>
        <taxon>Euglenida</taxon>
        <taxon>Spirocuta</taxon>
        <taxon>Euglenophyceae</taxon>
        <taxon>Eutreptiales</taxon>
        <taxon>Eutreptiaceae</taxon>
        <taxon>Eutreptiella</taxon>
    </lineage>
</organism>
<name>A0A7S4GCQ2_9EUGL</name>